<evidence type="ECO:0000313" key="3">
    <source>
        <dbReference type="Proteomes" id="UP001596084"/>
    </source>
</evidence>
<dbReference type="RefSeq" id="WP_157090290.1">
    <property type="nucleotide sequence ID" value="NZ_JBHSMX010000012.1"/>
</dbReference>
<dbReference type="EMBL" id="JBHSMX010000012">
    <property type="protein sequence ID" value="MFC5520980.1"/>
    <property type="molecule type" value="Genomic_DNA"/>
</dbReference>
<evidence type="ECO:0000256" key="1">
    <source>
        <dbReference type="SAM" id="Phobius"/>
    </source>
</evidence>
<proteinExistence type="predicted"/>
<accession>A0ABW0Q8D2</accession>
<reference evidence="3" key="1">
    <citation type="journal article" date="2019" name="Int. J. Syst. Evol. Microbiol.">
        <title>The Global Catalogue of Microorganisms (GCM) 10K type strain sequencing project: providing services to taxonomists for standard genome sequencing and annotation.</title>
        <authorList>
            <consortium name="The Broad Institute Genomics Platform"/>
            <consortium name="The Broad Institute Genome Sequencing Center for Infectious Disease"/>
            <person name="Wu L."/>
            <person name="Ma J."/>
        </authorList>
    </citation>
    <scope>NUCLEOTIDE SEQUENCE [LARGE SCALE GENOMIC DNA]</scope>
    <source>
        <strain evidence="3">CGMCC 4.7277</strain>
    </source>
</reference>
<organism evidence="2 3">
    <name type="scientific">Polaromonas jejuensis</name>
    <dbReference type="NCBI Taxonomy" id="457502"/>
    <lineage>
        <taxon>Bacteria</taxon>
        <taxon>Pseudomonadati</taxon>
        <taxon>Pseudomonadota</taxon>
        <taxon>Betaproteobacteria</taxon>
        <taxon>Burkholderiales</taxon>
        <taxon>Comamonadaceae</taxon>
        <taxon>Polaromonas</taxon>
    </lineage>
</organism>
<sequence>MNNLESNEMSKVRYWVLVIWPAFLAACLLEALVFAMVDPGEVHWPGPTFQPSRQGGYAMAFFSFWLISMACSGLVLWLAKPEQGNGLRGSKISDKLAD</sequence>
<evidence type="ECO:0008006" key="4">
    <source>
        <dbReference type="Google" id="ProtNLM"/>
    </source>
</evidence>
<feature type="transmembrane region" description="Helical" evidence="1">
    <location>
        <begin position="57"/>
        <end position="79"/>
    </location>
</feature>
<keyword evidence="1" id="KW-0472">Membrane</keyword>
<dbReference type="Proteomes" id="UP001596084">
    <property type="component" value="Unassembled WGS sequence"/>
</dbReference>
<evidence type="ECO:0000313" key="2">
    <source>
        <dbReference type="EMBL" id="MFC5520980.1"/>
    </source>
</evidence>
<comment type="caution">
    <text evidence="2">The sequence shown here is derived from an EMBL/GenBank/DDBJ whole genome shotgun (WGS) entry which is preliminary data.</text>
</comment>
<gene>
    <name evidence="2" type="ORF">ACFPP7_08635</name>
</gene>
<keyword evidence="3" id="KW-1185">Reference proteome</keyword>
<keyword evidence="1" id="KW-0812">Transmembrane</keyword>
<feature type="transmembrane region" description="Helical" evidence="1">
    <location>
        <begin position="12"/>
        <end position="37"/>
    </location>
</feature>
<keyword evidence="1" id="KW-1133">Transmembrane helix</keyword>
<protein>
    <recommendedName>
        <fullName evidence="4">Transmembrane protein</fullName>
    </recommendedName>
</protein>
<name>A0ABW0Q8D2_9BURK</name>